<gene>
    <name evidence="2" type="ORF">OOU_Y34scaffold00126g104</name>
</gene>
<evidence type="ECO:0000313" key="2">
    <source>
        <dbReference type="EMBL" id="ELQ43901.1"/>
    </source>
</evidence>
<reference evidence="2" key="1">
    <citation type="journal article" date="2012" name="PLoS Genet.">
        <title>Comparative analysis of the genomes of two field isolates of the rice blast fungus Magnaporthe oryzae.</title>
        <authorList>
            <person name="Xue M."/>
            <person name="Yang J."/>
            <person name="Li Z."/>
            <person name="Hu S."/>
            <person name="Yao N."/>
            <person name="Dean R.A."/>
            <person name="Zhao W."/>
            <person name="Shen M."/>
            <person name="Zhang H."/>
            <person name="Li C."/>
            <person name="Liu L."/>
            <person name="Cao L."/>
            <person name="Xu X."/>
            <person name="Xing Y."/>
            <person name="Hsiang T."/>
            <person name="Zhang Z."/>
            <person name="Xu J.R."/>
            <person name="Peng Y.L."/>
        </authorList>
    </citation>
    <scope>NUCLEOTIDE SEQUENCE</scope>
    <source>
        <strain evidence="2">Y34</strain>
    </source>
</reference>
<feature type="transmembrane region" description="Helical" evidence="1">
    <location>
        <begin position="46"/>
        <end position="68"/>
    </location>
</feature>
<dbReference type="EMBL" id="JH793916">
    <property type="protein sequence ID" value="ELQ43901.1"/>
    <property type="molecule type" value="Genomic_DNA"/>
</dbReference>
<name>A0AA97P8L9_PYRO3</name>
<sequence>MARCRRYLYYVLVDCTEWQSSGGLWHLRALVWFPINLLLADPCVLFRFYTFFSLLLCFCAAATTGACLESASLSNAVGTVGSGTAREASLGLVHIAAVNSGAGGGGKGAGTGGEQGHERAMRSICILDW</sequence>
<organism evidence="2">
    <name type="scientific">Pyricularia oryzae (strain Y34)</name>
    <name type="common">Rice blast fungus</name>
    <name type="synonym">Magnaporthe oryzae</name>
    <dbReference type="NCBI Taxonomy" id="1143189"/>
    <lineage>
        <taxon>Eukaryota</taxon>
        <taxon>Fungi</taxon>
        <taxon>Dikarya</taxon>
        <taxon>Ascomycota</taxon>
        <taxon>Pezizomycotina</taxon>
        <taxon>Sordariomycetes</taxon>
        <taxon>Sordariomycetidae</taxon>
        <taxon>Magnaporthales</taxon>
        <taxon>Pyriculariaceae</taxon>
        <taxon>Pyricularia</taxon>
    </lineage>
</organism>
<accession>A0AA97P8L9</accession>
<keyword evidence="1" id="KW-0812">Transmembrane</keyword>
<keyword evidence="1" id="KW-0472">Membrane</keyword>
<protein>
    <submittedName>
        <fullName evidence="2">Uncharacterized protein</fullName>
    </submittedName>
</protein>
<dbReference type="Proteomes" id="UP000011086">
    <property type="component" value="Unassembled WGS sequence"/>
</dbReference>
<evidence type="ECO:0000256" key="1">
    <source>
        <dbReference type="SAM" id="Phobius"/>
    </source>
</evidence>
<dbReference type="AlphaFoldDB" id="A0AA97P8L9"/>
<keyword evidence="1" id="KW-1133">Transmembrane helix</keyword>
<proteinExistence type="predicted"/>